<organism evidence="1 2">
    <name type="scientific">Nocardia sputorum</name>
    <dbReference type="NCBI Taxonomy" id="2984338"/>
    <lineage>
        <taxon>Bacteria</taxon>
        <taxon>Bacillati</taxon>
        <taxon>Actinomycetota</taxon>
        <taxon>Actinomycetes</taxon>
        <taxon>Mycobacteriales</taxon>
        <taxon>Nocardiaceae</taxon>
        <taxon>Nocardia</taxon>
    </lineage>
</organism>
<dbReference type="Proteomes" id="UP001317870">
    <property type="component" value="Chromosome"/>
</dbReference>
<dbReference type="RefSeq" id="WP_281878231.1">
    <property type="nucleotide sequence ID" value="NZ_AP026978.1"/>
</dbReference>
<gene>
    <name evidence="1" type="ORF">IFM12276_12550</name>
</gene>
<sequence>MDIHAYPTEATTPVDLTEAHRIADHHLANGDYAERGIAYRLTEFDTCFVAVATFPRPPHAEPDSPLVVVGGSVCVIDKPTGAVSYWPTYPADLVADQYAAALRDGRLIIEDSWPEDDEPPAAT</sequence>
<keyword evidence="2" id="KW-1185">Reference proteome</keyword>
<proteinExistence type="predicted"/>
<evidence type="ECO:0000313" key="1">
    <source>
        <dbReference type="EMBL" id="BDT98226.1"/>
    </source>
</evidence>
<protein>
    <submittedName>
        <fullName evidence="1">Uncharacterized protein</fullName>
    </submittedName>
</protein>
<name>A0ABM8CU05_9NOCA</name>
<evidence type="ECO:0000313" key="2">
    <source>
        <dbReference type="Proteomes" id="UP001317870"/>
    </source>
</evidence>
<reference evidence="1 2" key="1">
    <citation type="submission" date="2022-11" db="EMBL/GenBank/DDBJ databases">
        <title>Genome Sequencing of Nocardia sp. ON39_IFM12276 and assembly.</title>
        <authorList>
            <person name="Shimojima M."/>
            <person name="Toyokawa M."/>
            <person name="Uesaka K."/>
        </authorList>
    </citation>
    <scope>NUCLEOTIDE SEQUENCE [LARGE SCALE GENOMIC DNA]</scope>
    <source>
        <strain evidence="1 2">IFM 12276</strain>
    </source>
</reference>
<dbReference type="EMBL" id="AP026978">
    <property type="protein sequence ID" value="BDT98226.1"/>
    <property type="molecule type" value="Genomic_DNA"/>
</dbReference>
<accession>A0ABM8CU05</accession>